<feature type="domain" description="Glycosyltransferase subfamily 4-like N-terminal" evidence="2">
    <location>
        <begin position="13"/>
        <end position="164"/>
    </location>
</feature>
<reference evidence="3 4" key="1">
    <citation type="submission" date="2018-03" db="EMBL/GenBank/DDBJ databases">
        <title>Genomic Encyclopedia of Archaeal and Bacterial Type Strains, Phase II (KMG-II): from individual species to whole genera.</title>
        <authorList>
            <person name="Goeker M."/>
        </authorList>
    </citation>
    <scope>NUCLEOTIDE SEQUENCE [LARGE SCALE GENOMIC DNA]</scope>
    <source>
        <strain evidence="3 4">DSM 28229</strain>
    </source>
</reference>
<dbReference type="Pfam" id="PF00534">
    <property type="entry name" value="Glycos_transf_1"/>
    <property type="match status" value="1"/>
</dbReference>
<dbReference type="GO" id="GO:0016757">
    <property type="term" value="F:glycosyltransferase activity"/>
    <property type="evidence" value="ECO:0007669"/>
    <property type="project" value="InterPro"/>
</dbReference>
<gene>
    <name evidence="3" type="ORF">BC781_101706</name>
</gene>
<comment type="caution">
    <text evidence="3">The sequence shown here is derived from an EMBL/GenBank/DDBJ whole genome shotgun (WGS) entry which is preliminary data.</text>
</comment>
<evidence type="ECO:0000259" key="1">
    <source>
        <dbReference type="Pfam" id="PF00534"/>
    </source>
</evidence>
<dbReference type="AlphaFoldDB" id="A0A315ZFI7"/>
<dbReference type="Pfam" id="PF13439">
    <property type="entry name" value="Glyco_transf_4"/>
    <property type="match status" value="1"/>
</dbReference>
<sequence length="357" mass="40353">MNILHIATSMTWRGGERQVYYLMESLSTQSINQHLLCSENSEISSRVNTSVATTHVKPKPSSISLSWAKEVKRICQTQKIDIIHAHDSKSQTFAVLGNALFNINIPVILTRRVLFPVKGKLSLFKYNHPSIKKIICISSAVQKEMQKTLKVDKTIIIPSSIDTHKFETTEKKDFNLIENKTKIGYVAALTEEKDHNTFIETANLILQNRDDVHFYIVGSGKLEKEIQTKIAELNLTEHISLTGFIKEIDAFIPQLDLLLFTSLSEGLGSTILDFFLCKKPVVSTKCGGNEDIVFHRKTGMLAEKKDSKSLAKYVEEVLNNESLKEEIIENAYKLVKQKYSLNNISKETLKVYTDSLG</sequence>
<keyword evidence="4" id="KW-1185">Reference proteome</keyword>
<organism evidence="3 4">
    <name type="scientific">Sediminitomix flava</name>
    <dbReference type="NCBI Taxonomy" id="379075"/>
    <lineage>
        <taxon>Bacteria</taxon>
        <taxon>Pseudomonadati</taxon>
        <taxon>Bacteroidota</taxon>
        <taxon>Cytophagia</taxon>
        <taxon>Cytophagales</taxon>
        <taxon>Flammeovirgaceae</taxon>
        <taxon>Sediminitomix</taxon>
    </lineage>
</organism>
<dbReference type="InterPro" id="IPR001296">
    <property type="entry name" value="Glyco_trans_1"/>
</dbReference>
<evidence type="ECO:0000313" key="4">
    <source>
        <dbReference type="Proteomes" id="UP000245535"/>
    </source>
</evidence>
<dbReference type="PANTHER" id="PTHR12526">
    <property type="entry name" value="GLYCOSYLTRANSFERASE"/>
    <property type="match status" value="1"/>
</dbReference>
<feature type="domain" description="Glycosyl transferase family 1" evidence="1">
    <location>
        <begin position="168"/>
        <end position="333"/>
    </location>
</feature>
<protein>
    <submittedName>
        <fullName evidence="3">Glycosyltransferase involved in cell wall biosynthesis</fullName>
    </submittedName>
</protein>
<dbReference type="OrthoDB" id="9811239at2"/>
<dbReference type="CDD" id="cd03811">
    <property type="entry name" value="GT4_GT28_WabH-like"/>
    <property type="match status" value="1"/>
</dbReference>
<dbReference type="Proteomes" id="UP000245535">
    <property type="component" value="Unassembled WGS sequence"/>
</dbReference>
<evidence type="ECO:0000313" key="3">
    <source>
        <dbReference type="EMBL" id="PWJ44356.1"/>
    </source>
</evidence>
<dbReference type="PANTHER" id="PTHR12526:SF630">
    <property type="entry name" value="GLYCOSYLTRANSFERASE"/>
    <property type="match status" value="1"/>
</dbReference>
<dbReference type="InterPro" id="IPR028098">
    <property type="entry name" value="Glyco_trans_4-like_N"/>
</dbReference>
<evidence type="ECO:0000259" key="2">
    <source>
        <dbReference type="Pfam" id="PF13439"/>
    </source>
</evidence>
<accession>A0A315ZFI7</accession>
<dbReference type="SUPFAM" id="SSF53756">
    <property type="entry name" value="UDP-Glycosyltransferase/glycogen phosphorylase"/>
    <property type="match status" value="1"/>
</dbReference>
<proteinExistence type="predicted"/>
<keyword evidence="3" id="KW-0808">Transferase</keyword>
<dbReference type="Gene3D" id="3.40.50.2000">
    <property type="entry name" value="Glycogen Phosphorylase B"/>
    <property type="match status" value="2"/>
</dbReference>
<dbReference type="EMBL" id="QGDO01000001">
    <property type="protein sequence ID" value="PWJ44356.1"/>
    <property type="molecule type" value="Genomic_DNA"/>
</dbReference>
<name>A0A315ZFI7_SEDFL</name>